<dbReference type="EnsemblPlants" id="Pp3c6_12430V3.1">
    <property type="protein sequence ID" value="PAC:32975444.CDS.1"/>
    <property type="gene ID" value="Pp3c6_12430"/>
</dbReference>
<protein>
    <submittedName>
        <fullName evidence="2 3">Uncharacterized protein</fullName>
    </submittedName>
</protein>
<sequence length="58" mass="6636">MSKPRACNDATPRKGCRYLFGQARRGLGCPFTITFVLSIFELCRVFIRSGFSDLYRVL</sequence>
<name>A0A2K1KFD5_PHYPA</name>
<organism evidence="2">
    <name type="scientific">Physcomitrium patens</name>
    <name type="common">Spreading-leaved earth moss</name>
    <name type="synonym">Physcomitrella patens</name>
    <dbReference type="NCBI Taxonomy" id="3218"/>
    <lineage>
        <taxon>Eukaryota</taxon>
        <taxon>Viridiplantae</taxon>
        <taxon>Streptophyta</taxon>
        <taxon>Embryophyta</taxon>
        <taxon>Bryophyta</taxon>
        <taxon>Bryophytina</taxon>
        <taxon>Bryopsida</taxon>
        <taxon>Funariidae</taxon>
        <taxon>Funariales</taxon>
        <taxon>Funariaceae</taxon>
        <taxon>Physcomitrium</taxon>
    </lineage>
</organism>
<gene>
    <name evidence="2" type="ORF">PHYPA_008862</name>
</gene>
<evidence type="ECO:0000256" key="1">
    <source>
        <dbReference type="SAM" id="Phobius"/>
    </source>
</evidence>
<feature type="transmembrane region" description="Helical" evidence="1">
    <location>
        <begin position="27"/>
        <end position="47"/>
    </location>
</feature>
<evidence type="ECO:0000313" key="4">
    <source>
        <dbReference type="Proteomes" id="UP000006727"/>
    </source>
</evidence>
<keyword evidence="1" id="KW-0472">Membrane</keyword>
<dbReference type="Proteomes" id="UP000006727">
    <property type="component" value="Chromosome 6"/>
</dbReference>
<keyword evidence="1" id="KW-0812">Transmembrane</keyword>
<reference evidence="3" key="3">
    <citation type="submission" date="2020-12" db="UniProtKB">
        <authorList>
            <consortium name="EnsemblPlants"/>
        </authorList>
    </citation>
    <scope>IDENTIFICATION</scope>
</reference>
<reference evidence="2 4" key="1">
    <citation type="journal article" date="2008" name="Science">
        <title>The Physcomitrella genome reveals evolutionary insights into the conquest of land by plants.</title>
        <authorList>
            <person name="Rensing S."/>
            <person name="Lang D."/>
            <person name="Zimmer A."/>
            <person name="Terry A."/>
            <person name="Salamov A."/>
            <person name="Shapiro H."/>
            <person name="Nishiyama T."/>
            <person name="Perroud P.-F."/>
            <person name="Lindquist E."/>
            <person name="Kamisugi Y."/>
            <person name="Tanahashi T."/>
            <person name="Sakakibara K."/>
            <person name="Fujita T."/>
            <person name="Oishi K."/>
            <person name="Shin-I T."/>
            <person name="Kuroki Y."/>
            <person name="Toyoda A."/>
            <person name="Suzuki Y."/>
            <person name="Hashimoto A."/>
            <person name="Yamaguchi K."/>
            <person name="Sugano A."/>
            <person name="Kohara Y."/>
            <person name="Fujiyama A."/>
            <person name="Anterola A."/>
            <person name="Aoki S."/>
            <person name="Ashton N."/>
            <person name="Barbazuk W.B."/>
            <person name="Barker E."/>
            <person name="Bennetzen J."/>
            <person name="Bezanilla M."/>
            <person name="Blankenship R."/>
            <person name="Cho S.H."/>
            <person name="Dutcher S."/>
            <person name="Estelle M."/>
            <person name="Fawcett J.A."/>
            <person name="Gundlach H."/>
            <person name="Hanada K."/>
            <person name="Heyl A."/>
            <person name="Hicks K.A."/>
            <person name="Hugh J."/>
            <person name="Lohr M."/>
            <person name="Mayer K."/>
            <person name="Melkozernov A."/>
            <person name="Murata T."/>
            <person name="Nelson D."/>
            <person name="Pils B."/>
            <person name="Prigge M."/>
            <person name="Reiss B."/>
            <person name="Renner T."/>
            <person name="Rombauts S."/>
            <person name="Rushton P."/>
            <person name="Sanderfoot A."/>
            <person name="Schween G."/>
            <person name="Shiu S.-H."/>
            <person name="Stueber K."/>
            <person name="Theodoulou F.L."/>
            <person name="Tu H."/>
            <person name="Van de Peer Y."/>
            <person name="Verrier P.J."/>
            <person name="Waters E."/>
            <person name="Wood A."/>
            <person name="Yang L."/>
            <person name="Cove D."/>
            <person name="Cuming A."/>
            <person name="Hasebe M."/>
            <person name="Lucas S."/>
            <person name="Mishler D.B."/>
            <person name="Reski R."/>
            <person name="Grigoriev I."/>
            <person name="Quatrano R.S."/>
            <person name="Boore J.L."/>
        </authorList>
    </citation>
    <scope>NUCLEOTIDE SEQUENCE [LARGE SCALE GENOMIC DNA]</scope>
    <source>
        <strain evidence="3 4">cv. Gransden 2004</strain>
    </source>
</reference>
<dbReference type="AlphaFoldDB" id="A0A2K1KFD5"/>
<dbReference type="Gramene" id="Pp3c6_12430V3.1">
    <property type="protein sequence ID" value="PAC:32975444.CDS.1"/>
    <property type="gene ID" value="Pp3c6_12430"/>
</dbReference>
<dbReference type="EnsemblPlants" id="Pp3c6_12430V3.2">
    <property type="protein sequence ID" value="PAC:32975445.CDS.1"/>
    <property type="gene ID" value="Pp3c6_12430"/>
</dbReference>
<keyword evidence="1" id="KW-1133">Transmembrane helix</keyword>
<dbReference type="Gramene" id="Pp3c6_12430V3.2">
    <property type="protein sequence ID" value="PAC:32975445.CDS.1"/>
    <property type="gene ID" value="Pp3c6_12430"/>
</dbReference>
<dbReference type="InParanoid" id="A0A2K1KFD5"/>
<evidence type="ECO:0000313" key="3">
    <source>
        <dbReference type="EnsemblPlants" id="PAC:32975444.CDS.1"/>
    </source>
</evidence>
<dbReference type="EMBL" id="ABEU02000006">
    <property type="protein sequence ID" value="PNR52488.1"/>
    <property type="molecule type" value="Genomic_DNA"/>
</dbReference>
<evidence type="ECO:0000313" key="2">
    <source>
        <dbReference type="EMBL" id="PNR52488.1"/>
    </source>
</evidence>
<proteinExistence type="predicted"/>
<keyword evidence="4" id="KW-1185">Reference proteome</keyword>
<reference evidence="2 4" key="2">
    <citation type="journal article" date="2018" name="Plant J.">
        <title>The Physcomitrella patens chromosome-scale assembly reveals moss genome structure and evolution.</title>
        <authorList>
            <person name="Lang D."/>
            <person name="Ullrich K.K."/>
            <person name="Murat F."/>
            <person name="Fuchs J."/>
            <person name="Jenkins J."/>
            <person name="Haas F.B."/>
            <person name="Piednoel M."/>
            <person name="Gundlach H."/>
            <person name="Van Bel M."/>
            <person name="Meyberg R."/>
            <person name="Vives C."/>
            <person name="Morata J."/>
            <person name="Symeonidi A."/>
            <person name="Hiss M."/>
            <person name="Muchero W."/>
            <person name="Kamisugi Y."/>
            <person name="Saleh O."/>
            <person name="Blanc G."/>
            <person name="Decker E.L."/>
            <person name="van Gessel N."/>
            <person name="Grimwood J."/>
            <person name="Hayes R.D."/>
            <person name="Graham S.W."/>
            <person name="Gunter L.E."/>
            <person name="McDaniel S.F."/>
            <person name="Hoernstein S.N.W."/>
            <person name="Larsson A."/>
            <person name="Li F.W."/>
            <person name="Perroud P.F."/>
            <person name="Phillips J."/>
            <person name="Ranjan P."/>
            <person name="Rokshar D.S."/>
            <person name="Rothfels C.J."/>
            <person name="Schneider L."/>
            <person name="Shu S."/>
            <person name="Stevenson D.W."/>
            <person name="Thummler F."/>
            <person name="Tillich M."/>
            <person name="Villarreal Aguilar J.C."/>
            <person name="Widiez T."/>
            <person name="Wong G.K."/>
            <person name="Wymore A."/>
            <person name="Zhang Y."/>
            <person name="Zimmer A.D."/>
            <person name="Quatrano R.S."/>
            <person name="Mayer K.F.X."/>
            <person name="Goodstein D."/>
            <person name="Casacuberta J.M."/>
            <person name="Vandepoele K."/>
            <person name="Reski R."/>
            <person name="Cuming A.C."/>
            <person name="Tuskan G.A."/>
            <person name="Maumus F."/>
            <person name="Salse J."/>
            <person name="Schmutz J."/>
            <person name="Rensing S.A."/>
        </authorList>
    </citation>
    <scope>NUCLEOTIDE SEQUENCE [LARGE SCALE GENOMIC DNA]</scope>
    <source>
        <strain evidence="3 4">cv. Gransden 2004</strain>
    </source>
</reference>
<accession>A0A2K1KFD5</accession>